<keyword evidence="2" id="KW-1185">Reference proteome</keyword>
<reference evidence="1 2" key="1">
    <citation type="submission" date="2023-12" db="EMBL/GenBank/DDBJ databases">
        <title>Description of new species of Mycobacterium terrae complex isolated from sewage at the Sao Paulo Zoological Park Foundation in Brazil.</title>
        <authorList>
            <person name="Romagnoli C.L."/>
            <person name="Conceicao E.C."/>
            <person name="Machado E."/>
            <person name="Barreto L.B.P.F."/>
            <person name="Sharma A."/>
            <person name="Silva N.M."/>
            <person name="Marques L.E."/>
            <person name="Juliana M.A."/>
            <person name="Lourenco M.C.S."/>
            <person name="Digiampietri L.A."/>
            <person name="Suffys P.N."/>
            <person name="Viana-Niero C."/>
        </authorList>
    </citation>
    <scope>NUCLEOTIDE SEQUENCE [LARGE SCALE GENOMIC DNA]</scope>
    <source>
        <strain evidence="1 2">MYC098</strain>
    </source>
</reference>
<protein>
    <submittedName>
        <fullName evidence="1">Uncharacterized protein</fullName>
    </submittedName>
</protein>
<proteinExistence type="predicted"/>
<sequence>MEDARVVECTALELRSGDVIRDLQGKLHEVTSVSEGVEDCWNGEDFVPTAVVSVYTDTYPEGRAGTYAATYRVVNR</sequence>
<dbReference type="EMBL" id="JAYJJR010000016">
    <property type="protein sequence ID" value="MEB3023384.1"/>
    <property type="molecule type" value="Genomic_DNA"/>
</dbReference>
<gene>
    <name evidence="1" type="ORF">K6T79_20275</name>
</gene>
<evidence type="ECO:0000313" key="2">
    <source>
        <dbReference type="Proteomes" id="UP001299596"/>
    </source>
</evidence>
<name>A0ABU5XN27_9MYCO</name>
<dbReference type="RefSeq" id="WP_329780383.1">
    <property type="nucleotide sequence ID" value="NZ_JAYJJR010000016.1"/>
</dbReference>
<dbReference type="Proteomes" id="UP001299596">
    <property type="component" value="Unassembled WGS sequence"/>
</dbReference>
<comment type="caution">
    <text evidence="1">The sequence shown here is derived from an EMBL/GenBank/DDBJ whole genome shotgun (WGS) entry which is preliminary data.</text>
</comment>
<accession>A0ABU5XN27</accession>
<organism evidence="1 2">
    <name type="scientific">[Mycobacterium] crassicus</name>
    <dbReference type="NCBI Taxonomy" id="2872309"/>
    <lineage>
        <taxon>Bacteria</taxon>
        <taxon>Bacillati</taxon>
        <taxon>Actinomycetota</taxon>
        <taxon>Actinomycetes</taxon>
        <taxon>Mycobacteriales</taxon>
        <taxon>Mycobacteriaceae</taxon>
        <taxon>Mycolicibacter</taxon>
    </lineage>
</organism>
<evidence type="ECO:0000313" key="1">
    <source>
        <dbReference type="EMBL" id="MEB3023384.1"/>
    </source>
</evidence>